<dbReference type="RefSeq" id="WP_346230504.1">
    <property type="nucleotide sequence ID" value="NZ_JBDJAW010000055.1"/>
</dbReference>
<accession>A0ABV0AZI0</accession>
<proteinExistence type="predicted"/>
<dbReference type="Proteomes" id="UP001447516">
    <property type="component" value="Unassembled WGS sequence"/>
</dbReference>
<organism evidence="2 3">
    <name type="scientific">Microbispora maris</name>
    <dbReference type="NCBI Taxonomy" id="3144104"/>
    <lineage>
        <taxon>Bacteria</taxon>
        <taxon>Bacillati</taxon>
        <taxon>Actinomycetota</taxon>
        <taxon>Actinomycetes</taxon>
        <taxon>Streptosporangiales</taxon>
        <taxon>Streptosporangiaceae</taxon>
        <taxon>Microbispora</taxon>
    </lineage>
</organism>
<comment type="caution">
    <text evidence="2">The sequence shown here is derived from an EMBL/GenBank/DDBJ whole genome shotgun (WGS) entry which is preliminary data.</text>
</comment>
<keyword evidence="1" id="KW-1133">Transmembrane helix</keyword>
<name>A0ABV0AZI0_9ACTN</name>
<evidence type="ECO:0000313" key="2">
    <source>
        <dbReference type="EMBL" id="MEN3540654.1"/>
    </source>
</evidence>
<dbReference type="InterPro" id="IPR045428">
    <property type="entry name" value="EACC1"/>
</dbReference>
<evidence type="ECO:0000256" key="1">
    <source>
        <dbReference type="SAM" id="Phobius"/>
    </source>
</evidence>
<feature type="transmembrane region" description="Helical" evidence="1">
    <location>
        <begin position="52"/>
        <end position="73"/>
    </location>
</feature>
<protein>
    <submittedName>
        <fullName evidence="2">Uncharacterized protein</fullName>
    </submittedName>
</protein>
<reference evidence="2 3" key="1">
    <citation type="submission" date="2024-05" db="EMBL/GenBank/DDBJ databases">
        <title>Microbispora sp.ZYX-F-249.</title>
        <authorList>
            <person name="Xie H."/>
        </authorList>
    </citation>
    <scope>NUCLEOTIDE SEQUENCE [LARGE SCALE GENOMIC DNA]</scope>
    <source>
        <strain evidence="2 3">ZYX-F-249</strain>
    </source>
</reference>
<dbReference type="EMBL" id="JBDJAW010000055">
    <property type="protein sequence ID" value="MEN3540654.1"/>
    <property type="molecule type" value="Genomic_DNA"/>
</dbReference>
<dbReference type="Pfam" id="PF19953">
    <property type="entry name" value="EACC1"/>
    <property type="match status" value="1"/>
</dbReference>
<keyword evidence="3" id="KW-1185">Reference proteome</keyword>
<sequence length="128" mass="13308">MHVLVAIAAEDRSDQIRDLYSWLSDEPELRGRVRIREVAGPPGALGPMADGLQVALGAGGAVASLASVLIAWLRTRGGEIGVTLTRGEGETRVEVTAKGVKALDLAGTQALTAHLVRALKDAGADDDD</sequence>
<keyword evidence="1" id="KW-0472">Membrane</keyword>
<keyword evidence="1" id="KW-0812">Transmembrane</keyword>
<gene>
    <name evidence="2" type="ORF">AAH991_36455</name>
</gene>
<evidence type="ECO:0000313" key="3">
    <source>
        <dbReference type="Proteomes" id="UP001447516"/>
    </source>
</evidence>